<proteinExistence type="predicted"/>
<evidence type="ECO:0000313" key="1">
    <source>
        <dbReference type="EMBL" id="MPN44148.1"/>
    </source>
</evidence>
<dbReference type="EMBL" id="VSSQ01103046">
    <property type="protein sequence ID" value="MPN44148.1"/>
    <property type="molecule type" value="Genomic_DNA"/>
</dbReference>
<reference evidence="1" key="1">
    <citation type="submission" date="2019-08" db="EMBL/GenBank/DDBJ databases">
        <authorList>
            <person name="Kucharzyk K."/>
            <person name="Murdoch R.W."/>
            <person name="Higgins S."/>
            <person name="Loffler F."/>
        </authorList>
    </citation>
    <scope>NUCLEOTIDE SEQUENCE</scope>
</reference>
<sequence length="89" mass="10574">MDDIRDVCRSRRMDFGGWIAHGWVCAAGYHYNRFFLYRAFLLPVFLPAWRNIYGPVKAQNIEDQKAGGKLRRLPAMYFKVRYGYTHVRV</sequence>
<name>A0A645HYS1_9ZZZZ</name>
<dbReference type="AlphaFoldDB" id="A0A645HYS1"/>
<protein>
    <submittedName>
        <fullName evidence="1">Uncharacterized protein</fullName>
    </submittedName>
</protein>
<comment type="caution">
    <text evidence="1">The sequence shown here is derived from an EMBL/GenBank/DDBJ whole genome shotgun (WGS) entry which is preliminary data.</text>
</comment>
<accession>A0A645HYS1</accession>
<gene>
    <name evidence="1" type="ORF">SDC9_191709</name>
</gene>
<organism evidence="1">
    <name type="scientific">bioreactor metagenome</name>
    <dbReference type="NCBI Taxonomy" id="1076179"/>
    <lineage>
        <taxon>unclassified sequences</taxon>
        <taxon>metagenomes</taxon>
        <taxon>ecological metagenomes</taxon>
    </lineage>
</organism>